<reference evidence="2" key="1">
    <citation type="journal article" date="2014" name="Int. J. Syst. Evol. Microbiol.">
        <title>Complete genome sequence of Corynebacterium casei LMG S-19264T (=DSM 44701T), isolated from a smear-ripened cheese.</title>
        <authorList>
            <consortium name="US DOE Joint Genome Institute (JGI-PGF)"/>
            <person name="Walter F."/>
            <person name="Albersmeier A."/>
            <person name="Kalinowski J."/>
            <person name="Ruckert C."/>
        </authorList>
    </citation>
    <scope>NUCLEOTIDE SEQUENCE</scope>
    <source>
        <strain evidence="2">CGMCC 1.14988</strain>
    </source>
</reference>
<dbReference type="InterPro" id="IPR036388">
    <property type="entry name" value="WH-like_DNA-bd_sf"/>
</dbReference>
<dbReference type="Pfam" id="PF00480">
    <property type="entry name" value="ROK"/>
    <property type="match status" value="1"/>
</dbReference>
<protein>
    <submittedName>
        <fullName evidence="2">Transcriptional regulator</fullName>
    </submittedName>
</protein>
<gene>
    <name evidence="2" type="ORF">GCM10011354_22610</name>
</gene>
<dbReference type="Gene3D" id="3.30.420.40">
    <property type="match status" value="2"/>
</dbReference>
<dbReference type="Gene3D" id="1.10.10.10">
    <property type="entry name" value="Winged helix-like DNA-binding domain superfamily/Winged helix DNA-binding domain"/>
    <property type="match status" value="1"/>
</dbReference>
<dbReference type="AlphaFoldDB" id="A0A8J3AB67"/>
<reference evidence="2" key="2">
    <citation type="submission" date="2020-09" db="EMBL/GenBank/DDBJ databases">
        <authorList>
            <person name="Sun Q."/>
            <person name="Zhou Y."/>
        </authorList>
    </citation>
    <scope>NUCLEOTIDE SEQUENCE</scope>
    <source>
        <strain evidence="2">CGMCC 1.14988</strain>
    </source>
</reference>
<dbReference type="InterPro" id="IPR000600">
    <property type="entry name" value="ROK"/>
</dbReference>
<name>A0A8J3AB67_9ACTN</name>
<dbReference type="PANTHER" id="PTHR18964:SF149">
    <property type="entry name" value="BIFUNCTIONAL UDP-N-ACETYLGLUCOSAMINE 2-EPIMERASE_N-ACETYLMANNOSAMINE KINASE"/>
    <property type="match status" value="1"/>
</dbReference>
<evidence type="ECO:0000256" key="1">
    <source>
        <dbReference type="ARBA" id="ARBA00006479"/>
    </source>
</evidence>
<dbReference type="SUPFAM" id="SSF53067">
    <property type="entry name" value="Actin-like ATPase domain"/>
    <property type="match status" value="1"/>
</dbReference>
<dbReference type="SUPFAM" id="SSF46785">
    <property type="entry name" value="Winged helix' DNA-binding domain"/>
    <property type="match status" value="1"/>
</dbReference>
<dbReference type="PANTHER" id="PTHR18964">
    <property type="entry name" value="ROK (REPRESSOR, ORF, KINASE) FAMILY"/>
    <property type="match status" value="1"/>
</dbReference>
<comment type="caution">
    <text evidence="2">The sequence shown here is derived from an EMBL/GenBank/DDBJ whole genome shotgun (WGS) entry which is preliminary data.</text>
</comment>
<accession>A0A8J3AB67</accession>
<evidence type="ECO:0000313" key="2">
    <source>
        <dbReference type="EMBL" id="GGI07143.1"/>
    </source>
</evidence>
<proteinExistence type="inferred from homology"/>
<sequence length="388" mass="40035">MRRHNLSLVLREVLDSPVPVSRSELAAATGLTRATVSSLVEVLLAADLLGELAPVTPQGAGRPAVPLVPARGTVAAIGMVLNVDYLGVRAMDLSGDVLVDHIERDDFRGSDPEAVMGRAGQMLQRVVDHLQGNTRLAGAGLALPGLVAKTSRTLRLAPNLGWREVDLNRFLEQPPFAGLRVAVGNEANLAARAEIRARGEDAPNFVYVNGEVGVGGAMVQGGEVFVGPRGGAGEIGHVCIEPDGPACHCGSTGCLEQYAGMDAILDAAGLPRGTPPHALAARALADDTRVQAAVERAGWALGIALANTFNMVAVNRVVLAGSFAAIAELVQPATEAQLQRRVMLSPWVPPRIDVAVAGENAAMTGAALAAFDDVVADPAAWGAAATPA</sequence>
<dbReference type="InterPro" id="IPR036390">
    <property type="entry name" value="WH_DNA-bd_sf"/>
</dbReference>
<dbReference type="Proteomes" id="UP000650511">
    <property type="component" value="Unassembled WGS sequence"/>
</dbReference>
<dbReference type="InterPro" id="IPR043129">
    <property type="entry name" value="ATPase_NBD"/>
</dbReference>
<keyword evidence="3" id="KW-1185">Reference proteome</keyword>
<dbReference type="EMBL" id="BMHA01000008">
    <property type="protein sequence ID" value="GGI07143.1"/>
    <property type="molecule type" value="Genomic_DNA"/>
</dbReference>
<organism evidence="2 3">
    <name type="scientific">Egicoccus halophilus</name>
    <dbReference type="NCBI Taxonomy" id="1670830"/>
    <lineage>
        <taxon>Bacteria</taxon>
        <taxon>Bacillati</taxon>
        <taxon>Actinomycetota</taxon>
        <taxon>Nitriliruptoria</taxon>
        <taxon>Egicoccales</taxon>
        <taxon>Egicoccaceae</taxon>
        <taxon>Egicoccus</taxon>
    </lineage>
</organism>
<comment type="similarity">
    <text evidence="1">Belongs to the ROK (NagC/XylR) family.</text>
</comment>
<evidence type="ECO:0000313" key="3">
    <source>
        <dbReference type="Proteomes" id="UP000650511"/>
    </source>
</evidence>